<evidence type="ECO:0000256" key="7">
    <source>
        <dbReference type="ARBA" id="ARBA00024197"/>
    </source>
</evidence>
<keyword evidence="4 9" id="KW-1133">Transmembrane helix</keyword>
<dbReference type="InterPro" id="IPR026039">
    <property type="entry name" value="YfgM"/>
</dbReference>
<evidence type="ECO:0000256" key="1">
    <source>
        <dbReference type="ARBA" id="ARBA00004401"/>
    </source>
</evidence>
<keyword evidence="2" id="KW-1003">Cell membrane</keyword>
<dbReference type="Pfam" id="PF09976">
    <property type="entry name" value="TPR_21"/>
    <property type="match status" value="1"/>
</dbReference>
<gene>
    <name evidence="11" type="ORF">OLX77_10385</name>
</gene>
<dbReference type="InterPro" id="IPR018704">
    <property type="entry name" value="SecYEG/CpoB_TPR"/>
</dbReference>
<dbReference type="GO" id="GO:0044877">
    <property type="term" value="F:protein-containing complex binding"/>
    <property type="evidence" value="ECO:0007669"/>
    <property type="project" value="InterPro"/>
</dbReference>
<evidence type="ECO:0000256" key="3">
    <source>
        <dbReference type="ARBA" id="ARBA00022692"/>
    </source>
</evidence>
<keyword evidence="12" id="KW-1185">Reference proteome</keyword>
<sequence>MSEENTYLQQEILNKPLQKHGLLEELNLPHKAIVFIRNNKRNLIIALVCCALAIIGWSSLGYYLAKQNDRAAVLLSEAISQGEPAQRKVLLQKVLDEYGRTGAALWAKVEMGHMAFDAQQYDEAIKVYLGVRDDLGKSSPLYPLVQLNLAQAYENKNVLPEALAAYQRLAESKGFAGEADLAMGRIYELQKDLPRAKEMYGKVVAEEGVSPAVKEKVQAKLDRL</sequence>
<dbReference type="EMBL" id="JAPHEH010000001">
    <property type="protein sequence ID" value="MDG4476559.1"/>
    <property type="molecule type" value="Genomic_DNA"/>
</dbReference>
<dbReference type="AlphaFoldDB" id="A0A9X4RM95"/>
<organism evidence="11 12">
    <name type="scientific">Thiovibrio frasassiensis</name>
    <dbReference type="NCBI Taxonomy" id="2984131"/>
    <lineage>
        <taxon>Bacteria</taxon>
        <taxon>Pseudomonadati</taxon>
        <taxon>Thermodesulfobacteriota</taxon>
        <taxon>Desulfobulbia</taxon>
        <taxon>Desulfobulbales</taxon>
        <taxon>Thiovibrionaceae</taxon>
        <taxon>Thiovibrio</taxon>
    </lineage>
</organism>
<evidence type="ECO:0000256" key="4">
    <source>
        <dbReference type="ARBA" id="ARBA00022989"/>
    </source>
</evidence>
<protein>
    <recommendedName>
        <fullName evidence="8">Ancillary SecYEG translocon subunit</fullName>
    </recommendedName>
</protein>
<keyword evidence="3 9" id="KW-0812">Transmembrane</keyword>
<evidence type="ECO:0000313" key="12">
    <source>
        <dbReference type="Proteomes" id="UP001154240"/>
    </source>
</evidence>
<feature type="transmembrane region" description="Helical" evidence="9">
    <location>
        <begin position="43"/>
        <end position="65"/>
    </location>
</feature>
<evidence type="ECO:0000256" key="8">
    <source>
        <dbReference type="ARBA" id="ARBA00024235"/>
    </source>
</evidence>
<evidence type="ECO:0000256" key="5">
    <source>
        <dbReference type="ARBA" id="ARBA00023136"/>
    </source>
</evidence>
<name>A0A9X4RM95_9BACT</name>
<dbReference type="SUPFAM" id="SSF48452">
    <property type="entry name" value="TPR-like"/>
    <property type="match status" value="1"/>
</dbReference>
<evidence type="ECO:0000256" key="2">
    <source>
        <dbReference type="ARBA" id="ARBA00022475"/>
    </source>
</evidence>
<reference evidence="11" key="2">
    <citation type="submission" date="2022-10" db="EMBL/GenBank/DDBJ databases">
        <authorList>
            <person name="Aronson H.S."/>
        </authorList>
    </citation>
    <scope>NUCLEOTIDE SEQUENCE</scope>
    <source>
        <strain evidence="11">RS19-109</strain>
    </source>
</reference>
<reference evidence="11" key="1">
    <citation type="journal article" date="2022" name="bioRxiv">
        <title>Thiovibrio frasassiensisgen. nov., sp. nov., an autotrophic, elemental sulfur disproportionating bacterium isolated from sulfidic karst sediment, and proposal of Thiovibrionaceae fam. nov.</title>
        <authorList>
            <person name="Aronson H."/>
            <person name="Thomas C."/>
            <person name="Bhattacharyya M."/>
            <person name="Eckstein S."/>
            <person name="Jensen S."/>
            <person name="Barco R."/>
            <person name="Macalady J."/>
            <person name="Amend J."/>
        </authorList>
    </citation>
    <scope>NUCLEOTIDE SEQUENCE</scope>
    <source>
        <strain evidence="11">RS19-109</strain>
    </source>
</reference>
<evidence type="ECO:0000259" key="10">
    <source>
        <dbReference type="Pfam" id="PF09976"/>
    </source>
</evidence>
<dbReference type="InterPro" id="IPR011990">
    <property type="entry name" value="TPR-like_helical_dom_sf"/>
</dbReference>
<keyword evidence="6" id="KW-0143">Chaperone</keyword>
<dbReference type="PANTHER" id="PTHR38035">
    <property type="entry name" value="UPF0070 PROTEIN YFGM"/>
    <property type="match status" value="1"/>
</dbReference>
<comment type="subcellular location">
    <subcellularLocation>
        <location evidence="1">Cell membrane</location>
        <topology evidence="1">Single-pass type II membrane protein</topology>
    </subcellularLocation>
</comment>
<evidence type="ECO:0000256" key="9">
    <source>
        <dbReference type="SAM" id="Phobius"/>
    </source>
</evidence>
<evidence type="ECO:0000256" key="6">
    <source>
        <dbReference type="ARBA" id="ARBA00023186"/>
    </source>
</evidence>
<proteinExistence type="inferred from homology"/>
<comment type="caution">
    <text evidence="11">The sequence shown here is derived from an EMBL/GenBank/DDBJ whole genome shotgun (WGS) entry which is preliminary data.</text>
</comment>
<dbReference type="RefSeq" id="WP_307633526.1">
    <property type="nucleotide sequence ID" value="NZ_JAPHEH010000001.1"/>
</dbReference>
<evidence type="ECO:0000313" key="11">
    <source>
        <dbReference type="EMBL" id="MDG4476559.1"/>
    </source>
</evidence>
<feature type="domain" description="Ancillary SecYEG translocon subunit/Cell division coordinator CpoB TPR" evidence="10">
    <location>
        <begin position="35"/>
        <end position="224"/>
    </location>
</feature>
<keyword evidence="5 9" id="KW-0472">Membrane</keyword>
<dbReference type="Proteomes" id="UP001154240">
    <property type="component" value="Unassembled WGS sequence"/>
</dbReference>
<dbReference type="GO" id="GO:0005886">
    <property type="term" value="C:plasma membrane"/>
    <property type="evidence" value="ECO:0007669"/>
    <property type="project" value="UniProtKB-SubCell"/>
</dbReference>
<dbReference type="PANTHER" id="PTHR38035:SF1">
    <property type="entry name" value="ANCILLARY SECYEG TRANSLOCON SUBUNIT"/>
    <property type="match status" value="1"/>
</dbReference>
<accession>A0A9X4RM95</accession>
<comment type="similarity">
    <text evidence="7">Belongs to the YfgM family.</text>
</comment>
<dbReference type="Gene3D" id="1.25.40.10">
    <property type="entry name" value="Tetratricopeptide repeat domain"/>
    <property type="match status" value="1"/>
</dbReference>